<dbReference type="InterPro" id="IPR045651">
    <property type="entry name" value="DUF6398"/>
</dbReference>
<keyword evidence="3" id="KW-1185">Reference proteome</keyword>
<name>A0ABQ4N6X6_9BACL</name>
<gene>
    <name evidence="2" type="ORF">PACILC2_25510</name>
</gene>
<evidence type="ECO:0000313" key="2">
    <source>
        <dbReference type="EMBL" id="GIQ63983.1"/>
    </source>
</evidence>
<feature type="domain" description="DUF6398" evidence="1">
    <location>
        <begin position="13"/>
        <end position="116"/>
    </location>
</feature>
<dbReference type="RefSeq" id="WP_213528932.1">
    <property type="nucleotide sequence ID" value="NZ_BOVJ01000076.1"/>
</dbReference>
<dbReference type="Proteomes" id="UP000680304">
    <property type="component" value="Unassembled WGS sequence"/>
</dbReference>
<dbReference type="Pfam" id="PF19935">
    <property type="entry name" value="DUF6398"/>
    <property type="match status" value="1"/>
</dbReference>
<comment type="caution">
    <text evidence="2">The sequence shown here is derived from an EMBL/GenBank/DDBJ whole genome shotgun (WGS) entry which is preliminary data.</text>
</comment>
<organism evidence="2 3">
    <name type="scientific">Paenibacillus cisolokensis</name>
    <dbReference type="NCBI Taxonomy" id="1658519"/>
    <lineage>
        <taxon>Bacteria</taxon>
        <taxon>Bacillati</taxon>
        <taxon>Bacillota</taxon>
        <taxon>Bacilli</taxon>
        <taxon>Bacillales</taxon>
        <taxon>Paenibacillaceae</taxon>
        <taxon>Paenibacillus</taxon>
    </lineage>
</organism>
<reference evidence="2 3" key="1">
    <citation type="submission" date="2021-04" db="EMBL/GenBank/DDBJ databases">
        <title>Draft genome sequence of Paenibacillus cisolokensis, LC2-13A.</title>
        <authorList>
            <person name="Uke A."/>
            <person name="Chhe C."/>
            <person name="Baramee S."/>
            <person name="Kosugi A."/>
        </authorList>
    </citation>
    <scope>NUCLEOTIDE SEQUENCE [LARGE SCALE GENOMIC DNA]</scope>
    <source>
        <strain evidence="2 3">LC2-13A</strain>
    </source>
</reference>
<sequence>MKDPKMLEKKERLLQLVRSFCQEYLDEEYEQLSMKMVEKLGRKRTVPFMSGKLEVWAAGIIHAIGTVNFLFDKSFQPYATVHDICAHFGVAQSTTSQKSKLLRDMFKMDYFNNEFATQRSQQSNPFNNLVSINGFIVPTELFKNK</sequence>
<protein>
    <recommendedName>
        <fullName evidence="1">DUF6398 domain-containing protein</fullName>
    </recommendedName>
</protein>
<proteinExistence type="predicted"/>
<evidence type="ECO:0000259" key="1">
    <source>
        <dbReference type="Pfam" id="PF19935"/>
    </source>
</evidence>
<dbReference type="EMBL" id="BOVJ01000076">
    <property type="protein sequence ID" value="GIQ63983.1"/>
    <property type="molecule type" value="Genomic_DNA"/>
</dbReference>
<accession>A0ABQ4N6X6</accession>
<evidence type="ECO:0000313" key="3">
    <source>
        <dbReference type="Proteomes" id="UP000680304"/>
    </source>
</evidence>